<feature type="transmembrane region" description="Helical" evidence="2">
    <location>
        <begin position="125"/>
        <end position="150"/>
    </location>
</feature>
<dbReference type="InterPro" id="IPR052710">
    <property type="entry name" value="CAAX_protease"/>
</dbReference>
<dbReference type="Pfam" id="PF02517">
    <property type="entry name" value="Rce1-like"/>
    <property type="match status" value="1"/>
</dbReference>
<feature type="domain" description="CAAX prenyl protease 2/Lysostaphin resistance protein A-like" evidence="3">
    <location>
        <begin position="127"/>
        <end position="220"/>
    </location>
</feature>
<dbReference type="PATRIC" id="fig|1291734.4.peg.556"/>
<keyword evidence="5" id="KW-1185">Reference proteome</keyword>
<evidence type="ECO:0000259" key="3">
    <source>
        <dbReference type="Pfam" id="PF02517"/>
    </source>
</evidence>
<feature type="transmembrane region" description="Helical" evidence="2">
    <location>
        <begin position="12"/>
        <end position="33"/>
    </location>
</feature>
<dbReference type="GO" id="GO:0080120">
    <property type="term" value="P:CAAX-box protein maturation"/>
    <property type="evidence" value="ECO:0007669"/>
    <property type="project" value="UniProtKB-ARBA"/>
</dbReference>
<feature type="transmembrane region" description="Helical" evidence="2">
    <location>
        <begin position="45"/>
        <end position="65"/>
    </location>
</feature>
<dbReference type="STRING" id="1291734.FD02_GL000541"/>
<dbReference type="AlphaFoldDB" id="A0A0R1JPG6"/>
<dbReference type="Proteomes" id="UP000051804">
    <property type="component" value="Unassembled WGS sequence"/>
</dbReference>
<dbReference type="EMBL" id="AZDJ01000032">
    <property type="protein sequence ID" value="KRK70473.1"/>
    <property type="molecule type" value="Genomic_DNA"/>
</dbReference>
<name>A0A0R1JPG6_9LACO</name>
<dbReference type="PANTHER" id="PTHR36435">
    <property type="entry name" value="SLR1288 PROTEIN"/>
    <property type="match status" value="1"/>
</dbReference>
<evidence type="ECO:0000313" key="5">
    <source>
        <dbReference type="Proteomes" id="UP000051804"/>
    </source>
</evidence>
<gene>
    <name evidence="4" type="ORF">FD02_GL000541</name>
</gene>
<proteinExistence type="inferred from homology"/>
<dbReference type="GO" id="GO:0004175">
    <property type="term" value="F:endopeptidase activity"/>
    <property type="evidence" value="ECO:0007669"/>
    <property type="project" value="UniProtKB-ARBA"/>
</dbReference>
<comment type="caution">
    <text evidence="4">The sequence shown here is derived from an EMBL/GenBank/DDBJ whole genome shotgun (WGS) entry which is preliminary data.</text>
</comment>
<evidence type="ECO:0000256" key="1">
    <source>
        <dbReference type="ARBA" id="ARBA00009067"/>
    </source>
</evidence>
<evidence type="ECO:0000313" key="4">
    <source>
        <dbReference type="EMBL" id="KRK70473.1"/>
    </source>
</evidence>
<comment type="similarity">
    <text evidence="1">Belongs to the UPF0177 family.</text>
</comment>
<keyword evidence="2" id="KW-0472">Membrane</keyword>
<organism evidence="4 5">
    <name type="scientific">Lacticaseibacillus nasuensis JCM 17158</name>
    <dbReference type="NCBI Taxonomy" id="1291734"/>
    <lineage>
        <taxon>Bacteria</taxon>
        <taxon>Bacillati</taxon>
        <taxon>Bacillota</taxon>
        <taxon>Bacilli</taxon>
        <taxon>Lactobacillales</taxon>
        <taxon>Lactobacillaceae</taxon>
        <taxon>Lacticaseibacillus</taxon>
    </lineage>
</organism>
<dbReference type="InterPro" id="IPR003675">
    <property type="entry name" value="Rce1/LyrA-like_dom"/>
</dbReference>
<feature type="transmembrane region" description="Helical" evidence="2">
    <location>
        <begin position="162"/>
        <end position="181"/>
    </location>
</feature>
<keyword evidence="2" id="KW-1133">Transmembrane helix</keyword>
<keyword evidence="2" id="KW-0812">Transmembrane</keyword>
<feature type="transmembrane region" description="Helical" evidence="2">
    <location>
        <begin position="86"/>
        <end position="105"/>
    </location>
</feature>
<evidence type="ECO:0000256" key="2">
    <source>
        <dbReference type="SAM" id="Phobius"/>
    </source>
</evidence>
<protein>
    <recommendedName>
        <fullName evidence="3">CAAX prenyl protease 2/Lysostaphin resistance protein A-like domain-containing protein</fullName>
    </recommendedName>
</protein>
<reference evidence="4 5" key="1">
    <citation type="journal article" date="2015" name="Genome Announc.">
        <title>Expanding the biotechnology potential of lactobacilli through comparative genomics of 213 strains and associated genera.</title>
        <authorList>
            <person name="Sun Z."/>
            <person name="Harris H.M."/>
            <person name="McCann A."/>
            <person name="Guo C."/>
            <person name="Argimon S."/>
            <person name="Zhang W."/>
            <person name="Yang X."/>
            <person name="Jeffery I.B."/>
            <person name="Cooney J.C."/>
            <person name="Kagawa T.F."/>
            <person name="Liu W."/>
            <person name="Song Y."/>
            <person name="Salvetti E."/>
            <person name="Wrobel A."/>
            <person name="Rasinkangas P."/>
            <person name="Parkhill J."/>
            <person name="Rea M.C."/>
            <person name="O'Sullivan O."/>
            <person name="Ritari J."/>
            <person name="Douillard F.P."/>
            <person name="Paul Ross R."/>
            <person name="Yang R."/>
            <person name="Briner A.E."/>
            <person name="Felis G.E."/>
            <person name="de Vos W.M."/>
            <person name="Barrangou R."/>
            <person name="Klaenhammer T.R."/>
            <person name="Caufield P.W."/>
            <person name="Cui Y."/>
            <person name="Zhang H."/>
            <person name="O'Toole P.W."/>
        </authorList>
    </citation>
    <scope>NUCLEOTIDE SEQUENCE [LARGE SCALE GENOMIC DNA]</scope>
    <source>
        <strain evidence="4 5">JCM 17158</strain>
    </source>
</reference>
<dbReference type="PANTHER" id="PTHR36435:SF1">
    <property type="entry name" value="CAAX AMINO TERMINAL PROTEASE FAMILY PROTEIN"/>
    <property type="match status" value="1"/>
</dbReference>
<dbReference type="RefSeq" id="WP_056952099.1">
    <property type="nucleotide sequence ID" value="NZ_AZDJ01000032.1"/>
</dbReference>
<sequence length="225" mass="25592">MHIGKILGRLATVVGMFFLYSLAQVIVLMPALVSDGHTAWWLDGILFLLVFGALIYFCVTVYHYFLRSEVPRVYHNQRLNRSRVKFLVLMILALVVVQALNYVLVRTGITHEAENQIELMKLMKTATVPMVLLTVLGAPPVEEFIFRGLLMHAFPHQATVRWRWLAGVVSVVAFATAHTMPTDFWNWLLYAGMGAVFTATYAYTKDIRYDIGLHFLNNLVATFLP</sequence>
<accession>A0A0R1JPG6</accession>
<feature type="transmembrane region" description="Helical" evidence="2">
    <location>
        <begin position="187"/>
        <end position="204"/>
    </location>
</feature>